<gene>
    <name evidence="2" type="ORF">AMAG_03551</name>
</gene>
<dbReference type="Gene3D" id="2.70.50.70">
    <property type="match status" value="1"/>
</dbReference>
<accession>A0A0L0SA14</accession>
<evidence type="ECO:0000313" key="3">
    <source>
        <dbReference type="Proteomes" id="UP000054350"/>
    </source>
</evidence>
<feature type="region of interest" description="Disordered" evidence="1">
    <location>
        <begin position="348"/>
        <end position="372"/>
    </location>
</feature>
<protein>
    <recommendedName>
        <fullName evidence="4">Chitin-binding type-4 domain-containing protein</fullName>
    </recommendedName>
</protein>
<dbReference type="eggNOG" id="ENOG502RZYG">
    <property type="taxonomic scope" value="Eukaryota"/>
</dbReference>
<feature type="region of interest" description="Disordered" evidence="1">
    <location>
        <begin position="238"/>
        <end position="267"/>
    </location>
</feature>
<reference evidence="3" key="2">
    <citation type="submission" date="2009-11" db="EMBL/GenBank/DDBJ databases">
        <title>The Genome Sequence of Allomyces macrogynus strain ATCC 38327.</title>
        <authorList>
            <consortium name="The Broad Institute Genome Sequencing Platform"/>
            <person name="Russ C."/>
            <person name="Cuomo C."/>
            <person name="Shea T."/>
            <person name="Young S.K."/>
            <person name="Zeng Q."/>
            <person name="Koehrsen M."/>
            <person name="Haas B."/>
            <person name="Borodovsky M."/>
            <person name="Guigo R."/>
            <person name="Alvarado L."/>
            <person name="Berlin A."/>
            <person name="Borenstein D."/>
            <person name="Chen Z."/>
            <person name="Engels R."/>
            <person name="Freedman E."/>
            <person name="Gellesch M."/>
            <person name="Goldberg J."/>
            <person name="Griggs A."/>
            <person name="Gujja S."/>
            <person name="Heiman D."/>
            <person name="Hepburn T."/>
            <person name="Howarth C."/>
            <person name="Jen D."/>
            <person name="Larson L."/>
            <person name="Lewis B."/>
            <person name="Mehta T."/>
            <person name="Park D."/>
            <person name="Pearson M."/>
            <person name="Roberts A."/>
            <person name="Saif S."/>
            <person name="Shenoy N."/>
            <person name="Sisk P."/>
            <person name="Stolte C."/>
            <person name="Sykes S."/>
            <person name="Walk T."/>
            <person name="White J."/>
            <person name="Yandava C."/>
            <person name="Burger G."/>
            <person name="Gray M.W."/>
            <person name="Holland P.W.H."/>
            <person name="King N."/>
            <person name="Lang F.B.F."/>
            <person name="Roger A.J."/>
            <person name="Ruiz-Trillo I."/>
            <person name="Lander E."/>
            <person name="Nusbaum C."/>
        </authorList>
    </citation>
    <scope>NUCLEOTIDE SEQUENCE [LARGE SCALE GENOMIC DNA]</scope>
    <source>
        <strain evidence="3">ATCC 38327</strain>
    </source>
</reference>
<evidence type="ECO:0000313" key="2">
    <source>
        <dbReference type="EMBL" id="KNE59234.1"/>
    </source>
</evidence>
<organism evidence="2 3">
    <name type="scientific">Allomyces macrogynus (strain ATCC 38327)</name>
    <name type="common">Allomyces javanicus var. macrogynus</name>
    <dbReference type="NCBI Taxonomy" id="578462"/>
    <lineage>
        <taxon>Eukaryota</taxon>
        <taxon>Fungi</taxon>
        <taxon>Fungi incertae sedis</taxon>
        <taxon>Blastocladiomycota</taxon>
        <taxon>Blastocladiomycetes</taxon>
        <taxon>Blastocladiales</taxon>
        <taxon>Blastocladiaceae</taxon>
        <taxon>Allomyces</taxon>
    </lineage>
</organism>
<dbReference type="PANTHER" id="PTHR36182:SF1">
    <property type="entry name" value="PROTEIN, PUTATIVE (AFU_ORTHOLOGUE AFUA_6G10930)-RELATED"/>
    <property type="match status" value="1"/>
</dbReference>
<proteinExistence type="predicted"/>
<dbReference type="PANTHER" id="PTHR36182">
    <property type="entry name" value="PROTEIN, PUTATIVE (AFU_ORTHOLOGUE AFUA_6G10930)-RELATED"/>
    <property type="match status" value="1"/>
</dbReference>
<evidence type="ECO:0000256" key="1">
    <source>
        <dbReference type="SAM" id="MobiDB-lite"/>
    </source>
</evidence>
<dbReference type="AlphaFoldDB" id="A0A0L0SA14"/>
<reference evidence="2 3" key="1">
    <citation type="submission" date="2009-11" db="EMBL/GenBank/DDBJ databases">
        <title>Annotation of Allomyces macrogynus ATCC 38327.</title>
        <authorList>
            <consortium name="The Broad Institute Genome Sequencing Platform"/>
            <person name="Russ C."/>
            <person name="Cuomo C."/>
            <person name="Burger G."/>
            <person name="Gray M.W."/>
            <person name="Holland P.W.H."/>
            <person name="King N."/>
            <person name="Lang F.B.F."/>
            <person name="Roger A.J."/>
            <person name="Ruiz-Trillo I."/>
            <person name="Young S.K."/>
            <person name="Zeng Q."/>
            <person name="Gargeya S."/>
            <person name="Fitzgerald M."/>
            <person name="Haas B."/>
            <person name="Abouelleil A."/>
            <person name="Alvarado L."/>
            <person name="Arachchi H.M."/>
            <person name="Berlin A."/>
            <person name="Chapman S.B."/>
            <person name="Gearin G."/>
            <person name="Goldberg J."/>
            <person name="Griggs A."/>
            <person name="Gujja S."/>
            <person name="Hansen M."/>
            <person name="Heiman D."/>
            <person name="Howarth C."/>
            <person name="Larimer J."/>
            <person name="Lui A."/>
            <person name="MacDonald P.J.P."/>
            <person name="McCowen C."/>
            <person name="Montmayeur A."/>
            <person name="Murphy C."/>
            <person name="Neiman D."/>
            <person name="Pearson M."/>
            <person name="Priest M."/>
            <person name="Roberts A."/>
            <person name="Saif S."/>
            <person name="Shea T."/>
            <person name="Sisk P."/>
            <person name="Stolte C."/>
            <person name="Sykes S."/>
            <person name="Wortman J."/>
            <person name="Nusbaum C."/>
            <person name="Birren B."/>
        </authorList>
    </citation>
    <scope>NUCLEOTIDE SEQUENCE [LARGE SCALE GENOMIC DNA]</scope>
    <source>
        <strain evidence="2 3">ATCC 38327</strain>
    </source>
</reference>
<feature type="compositionally biased region" description="Low complexity" evidence="1">
    <location>
        <begin position="238"/>
        <end position="265"/>
    </location>
</feature>
<dbReference type="STRING" id="578462.A0A0L0SA14"/>
<name>A0A0L0SA14_ALLM3</name>
<feature type="compositionally biased region" description="Low complexity" evidence="1">
    <location>
        <begin position="348"/>
        <end position="366"/>
    </location>
</feature>
<dbReference type="EMBL" id="GG745334">
    <property type="protein sequence ID" value="KNE59234.1"/>
    <property type="molecule type" value="Genomic_DNA"/>
</dbReference>
<dbReference type="Proteomes" id="UP000054350">
    <property type="component" value="Unassembled WGS sequence"/>
</dbReference>
<evidence type="ECO:0008006" key="4">
    <source>
        <dbReference type="Google" id="ProtNLM"/>
    </source>
</evidence>
<keyword evidence="3" id="KW-1185">Reference proteome</keyword>
<dbReference type="OrthoDB" id="2342176at2759"/>
<sequence>MSSPVIAAVLPRRVDAHMQMKSPFPRLDLANPAVPESQKDYNIVAPLGWNYLYPFPCRGAPAGSSVLTVQSGGTIQVQLDGGAAHNGLFSISYNGQDFVVLKTVLTGCMAAAGNSFSVPVPSTIPGGKAIFSWSWVNASGNREFYQNCADITINGPATGGLSGPKMVVANVPGYPTIGEFGAGADPGLSYYQSAPKIQIAPSGGSAVVASTNSSTSAQVKATAAASTARAATIATSAATAVSSNGPAAGGSPAASAAPSMPTRAAGRQPARLVFTSVHQPAAVTPVPIATSTTTTTMVRAVPTRRPGRPDVDVPTIETEITPASTQSTPSTSAFMPGIVDSPPVAAASAPAAPVAAPVAKSAAAPASPRPRM</sequence>
<dbReference type="VEuPathDB" id="FungiDB:AMAG_03551"/>